<accession>A0ABP9LWP1</accession>
<protein>
    <submittedName>
        <fullName evidence="2">SDR family oxidoreductase</fullName>
    </submittedName>
</protein>
<sequence length="335" mass="35818">MALLNWPSLHGDAFQGKRVLVTGAAGFIGSHLSEALAALGATVVAMDDLSFGDRANLQPAEATGPGHVLFRQASILDPAELAEAAAGCELIFHQAAWGSVPRSCEIPLAYHQVNATGTLQLLEAARASGVQRVVFAASSAAYGQSEELPKHEAMAPSAFSPYAANKIAGEALLQAYAGSFPLDTVSLRYFNIFGPRQNAHSAYAAVIAAFAQNLDQGKAPVIYGTGEQTRDFTFVDNVVHANLLAARHRQPLRGAILNVASGQRISVQSLALQMTEFWQRSDLKPRYVEPRAGDVLHSQACLQRIGEVLGYEPLVDFSSGLKATCAWYQQSLRAE</sequence>
<dbReference type="InterPro" id="IPR050177">
    <property type="entry name" value="Lipid_A_modif_metabolic_enz"/>
</dbReference>
<dbReference type="Gene3D" id="3.40.50.720">
    <property type="entry name" value="NAD(P)-binding Rossmann-like Domain"/>
    <property type="match status" value="1"/>
</dbReference>
<dbReference type="Proteomes" id="UP001500227">
    <property type="component" value="Unassembled WGS sequence"/>
</dbReference>
<dbReference type="InterPro" id="IPR036291">
    <property type="entry name" value="NAD(P)-bd_dom_sf"/>
</dbReference>
<feature type="domain" description="NAD-dependent epimerase/dehydratase" evidence="1">
    <location>
        <begin position="19"/>
        <end position="260"/>
    </location>
</feature>
<evidence type="ECO:0000313" key="3">
    <source>
        <dbReference type="Proteomes" id="UP001500227"/>
    </source>
</evidence>
<dbReference type="Gene3D" id="3.90.25.10">
    <property type="entry name" value="UDP-galactose 4-epimerase, domain 1"/>
    <property type="match status" value="1"/>
</dbReference>
<name>A0ABP9LWP1_9BURK</name>
<reference evidence="3" key="1">
    <citation type="journal article" date="2019" name="Int. J. Syst. Evol. Microbiol.">
        <title>The Global Catalogue of Microorganisms (GCM) 10K type strain sequencing project: providing services to taxonomists for standard genome sequencing and annotation.</title>
        <authorList>
            <consortium name="The Broad Institute Genomics Platform"/>
            <consortium name="The Broad Institute Genome Sequencing Center for Infectious Disease"/>
            <person name="Wu L."/>
            <person name="Ma J."/>
        </authorList>
    </citation>
    <scope>NUCLEOTIDE SEQUENCE [LARGE SCALE GENOMIC DNA]</scope>
    <source>
        <strain evidence="3">JCM 18423</strain>
    </source>
</reference>
<dbReference type="Pfam" id="PF01370">
    <property type="entry name" value="Epimerase"/>
    <property type="match status" value="1"/>
</dbReference>
<evidence type="ECO:0000313" key="2">
    <source>
        <dbReference type="EMBL" id="GAA5087006.1"/>
    </source>
</evidence>
<keyword evidence="3" id="KW-1185">Reference proteome</keyword>
<comment type="caution">
    <text evidence="2">The sequence shown here is derived from an EMBL/GenBank/DDBJ whole genome shotgun (WGS) entry which is preliminary data.</text>
</comment>
<dbReference type="PANTHER" id="PTHR43245:SF13">
    <property type="entry name" value="UDP-D-APIOSE_UDP-D-XYLOSE SYNTHASE 2"/>
    <property type="match status" value="1"/>
</dbReference>
<gene>
    <name evidence="2" type="ORF">GCM10023337_07130</name>
</gene>
<dbReference type="PANTHER" id="PTHR43245">
    <property type="entry name" value="BIFUNCTIONAL POLYMYXIN RESISTANCE PROTEIN ARNA"/>
    <property type="match status" value="1"/>
</dbReference>
<dbReference type="EMBL" id="BAABKD010000003">
    <property type="protein sequence ID" value="GAA5087006.1"/>
    <property type="molecule type" value="Genomic_DNA"/>
</dbReference>
<dbReference type="InterPro" id="IPR001509">
    <property type="entry name" value="Epimerase_deHydtase"/>
</dbReference>
<proteinExistence type="predicted"/>
<dbReference type="RefSeq" id="WP_345369679.1">
    <property type="nucleotide sequence ID" value="NZ_BAABKD010000003.1"/>
</dbReference>
<organism evidence="2 3">
    <name type="scientific">Paenalcaligenes hermetiae</name>
    <dbReference type="NCBI Taxonomy" id="1157987"/>
    <lineage>
        <taxon>Bacteria</taxon>
        <taxon>Pseudomonadati</taxon>
        <taxon>Pseudomonadota</taxon>
        <taxon>Betaproteobacteria</taxon>
        <taxon>Burkholderiales</taxon>
        <taxon>Alcaligenaceae</taxon>
        <taxon>Paenalcaligenes</taxon>
    </lineage>
</organism>
<evidence type="ECO:0000259" key="1">
    <source>
        <dbReference type="Pfam" id="PF01370"/>
    </source>
</evidence>
<dbReference type="SUPFAM" id="SSF51735">
    <property type="entry name" value="NAD(P)-binding Rossmann-fold domains"/>
    <property type="match status" value="1"/>
</dbReference>